<dbReference type="EMBL" id="JBHSCZ010000002">
    <property type="protein sequence ID" value="MFC4263089.1"/>
    <property type="molecule type" value="Genomic_DNA"/>
</dbReference>
<evidence type="ECO:0000313" key="2">
    <source>
        <dbReference type="Proteomes" id="UP001595907"/>
    </source>
</evidence>
<comment type="caution">
    <text evidence="1">The sequence shown here is derived from an EMBL/GenBank/DDBJ whole genome shotgun (WGS) entry which is preliminary data.</text>
</comment>
<protein>
    <recommendedName>
        <fullName evidence="3">YtxH-like protein</fullName>
    </recommendedName>
</protein>
<reference evidence="2" key="1">
    <citation type="journal article" date="2019" name="Int. J. Syst. Evol. Microbiol.">
        <title>The Global Catalogue of Microorganisms (GCM) 10K type strain sequencing project: providing services to taxonomists for standard genome sequencing and annotation.</title>
        <authorList>
            <consortium name="The Broad Institute Genomics Platform"/>
            <consortium name="The Broad Institute Genome Sequencing Center for Infectious Disease"/>
            <person name="Wu L."/>
            <person name="Ma J."/>
        </authorList>
    </citation>
    <scope>NUCLEOTIDE SEQUENCE [LARGE SCALE GENOMIC DNA]</scope>
    <source>
        <strain evidence="2">CECT 8289</strain>
    </source>
</reference>
<sequence length="73" mass="7859">MKISTTTSLILLGLGALAIYKYNSMSDEEKEALKEKAKKVVEEHVAPILLSALGITDDEETATNLKEAAAPIK</sequence>
<organism evidence="1 2">
    <name type="scientific">Ferruginibacter yonginensis</name>
    <dbReference type="NCBI Taxonomy" id="1310416"/>
    <lineage>
        <taxon>Bacteria</taxon>
        <taxon>Pseudomonadati</taxon>
        <taxon>Bacteroidota</taxon>
        <taxon>Chitinophagia</taxon>
        <taxon>Chitinophagales</taxon>
        <taxon>Chitinophagaceae</taxon>
        <taxon>Ferruginibacter</taxon>
    </lineage>
</organism>
<evidence type="ECO:0008006" key="3">
    <source>
        <dbReference type="Google" id="ProtNLM"/>
    </source>
</evidence>
<name>A0ABV8QVN5_9BACT</name>
<proteinExistence type="predicted"/>
<dbReference type="Proteomes" id="UP001595907">
    <property type="component" value="Unassembled WGS sequence"/>
</dbReference>
<evidence type="ECO:0000313" key="1">
    <source>
        <dbReference type="EMBL" id="MFC4263089.1"/>
    </source>
</evidence>
<gene>
    <name evidence="1" type="ORF">ACFOWM_09380</name>
</gene>
<dbReference type="RefSeq" id="WP_379709189.1">
    <property type="nucleotide sequence ID" value="NZ_JBHSCZ010000002.1"/>
</dbReference>
<keyword evidence="2" id="KW-1185">Reference proteome</keyword>
<accession>A0ABV8QVN5</accession>